<accession>A0A0E9RK16</accession>
<evidence type="ECO:0000313" key="1">
    <source>
        <dbReference type="EMBL" id="JAH29429.1"/>
    </source>
</evidence>
<protein>
    <submittedName>
        <fullName evidence="1">Uncharacterized protein</fullName>
    </submittedName>
</protein>
<sequence>MCVEHHRQRHSHQLLTLRMRKYYIHLTIHPFV</sequence>
<proteinExistence type="predicted"/>
<reference evidence="1" key="2">
    <citation type="journal article" date="2015" name="Fish Shellfish Immunol.">
        <title>Early steps in the European eel (Anguilla anguilla)-Vibrio vulnificus interaction in the gills: Role of the RtxA13 toxin.</title>
        <authorList>
            <person name="Callol A."/>
            <person name="Pajuelo D."/>
            <person name="Ebbesson L."/>
            <person name="Teles M."/>
            <person name="MacKenzie S."/>
            <person name="Amaro C."/>
        </authorList>
    </citation>
    <scope>NUCLEOTIDE SEQUENCE</scope>
</reference>
<name>A0A0E9RK16_ANGAN</name>
<reference evidence="1" key="1">
    <citation type="submission" date="2014-11" db="EMBL/GenBank/DDBJ databases">
        <authorList>
            <person name="Amaro Gonzalez C."/>
        </authorList>
    </citation>
    <scope>NUCLEOTIDE SEQUENCE</scope>
</reference>
<dbReference type="EMBL" id="GBXM01079148">
    <property type="protein sequence ID" value="JAH29429.1"/>
    <property type="molecule type" value="Transcribed_RNA"/>
</dbReference>
<dbReference type="AlphaFoldDB" id="A0A0E9RK16"/>
<organism evidence="1">
    <name type="scientific">Anguilla anguilla</name>
    <name type="common">European freshwater eel</name>
    <name type="synonym">Muraena anguilla</name>
    <dbReference type="NCBI Taxonomy" id="7936"/>
    <lineage>
        <taxon>Eukaryota</taxon>
        <taxon>Metazoa</taxon>
        <taxon>Chordata</taxon>
        <taxon>Craniata</taxon>
        <taxon>Vertebrata</taxon>
        <taxon>Euteleostomi</taxon>
        <taxon>Actinopterygii</taxon>
        <taxon>Neopterygii</taxon>
        <taxon>Teleostei</taxon>
        <taxon>Anguilliformes</taxon>
        <taxon>Anguillidae</taxon>
        <taxon>Anguilla</taxon>
    </lineage>
</organism>